<dbReference type="InterPro" id="IPR047192">
    <property type="entry name" value="Euk_RPA1_DBD_C"/>
</dbReference>
<dbReference type="EMBL" id="CP039352">
    <property type="protein sequence ID" value="QCE02646.1"/>
    <property type="molecule type" value="Genomic_DNA"/>
</dbReference>
<protein>
    <submittedName>
        <fullName evidence="1">Nucleic acid-binding</fullName>
    </submittedName>
</protein>
<dbReference type="Gene3D" id="2.40.50.140">
    <property type="entry name" value="Nucleic acid-binding proteins"/>
    <property type="match status" value="1"/>
</dbReference>
<dbReference type="PANTHER" id="PTHR47165:SF4">
    <property type="entry name" value="OS03G0429900 PROTEIN"/>
    <property type="match status" value="1"/>
</dbReference>
<dbReference type="InterPro" id="IPR012340">
    <property type="entry name" value="NA-bd_OB-fold"/>
</dbReference>
<dbReference type="SUPFAM" id="SSF50249">
    <property type="entry name" value="Nucleic acid-binding proteins"/>
    <property type="match status" value="1"/>
</dbReference>
<dbReference type="CDD" id="cd04476">
    <property type="entry name" value="RPA1_DBD_C"/>
    <property type="match status" value="1"/>
</dbReference>
<organism evidence="1 2">
    <name type="scientific">Vigna unguiculata</name>
    <name type="common">Cowpea</name>
    <dbReference type="NCBI Taxonomy" id="3917"/>
    <lineage>
        <taxon>Eukaryota</taxon>
        <taxon>Viridiplantae</taxon>
        <taxon>Streptophyta</taxon>
        <taxon>Embryophyta</taxon>
        <taxon>Tracheophyta</taxon>
        <taxon>Spermatophyta</taxon>
        <taxon>Magnoliopsida</taxon>
        <taxon>eudicotyledons</taxon>
        <taxon>Gunneridae</taxon>
        <taxon>Pentapetalae</taxon>
        <taxon>rosids</taxon>
        <taxon>fabids</taxon>
        <taxon>Fabales</taxon>
        <taxon>Fabaceae</taxon>
        <taxon>Papilionoideae</taxon>
        <taxon>50 kb inversion clade</taxon>
        <taxon>NPAAA clade</taxon>
        <taxon>indigoferoid/millettioid clade</taxon>
        <taxon>Phaseoleae</taxon>
        <taxon>Vigna</taxon>
    </lineage>
</organism>
<keyword evidence="2" id="KW-1185">Reference proteome</keyword>
<name>A0A4D6MMC6_VIGUN</name>
<proteinExistence type="predicted"/>
<dbReference type="AlphaFoldDB" id="A0A4D6MMC6"/>
<accession>A0A4D6MMC6</accession>
<dbReference type="Proteomes" id="UP000501690">
    <property type="component" value="Linkage Group LG8"/>
</dbReference>
<gene>
    <name evidence="1" type="ORF">DEO72_LG8g661</name>
</gene>
<sequence length="309" mass="35314">MSLSEVQKQTQNVSQVTPEKENWNIIVRVIRSWMIENNESPSQGLTQLSQTSKNTVEEDFLTVTPRTTIQGLKDCKEGATFILFGTINHILDEDDWWYTACVCNKAVYPDSKIYRIKVRVIDSSDSTTFVLFDRDATTLFKKTCADMLESHDKMNGCGNFPKEFEELVNKSLLFKVESRNDQTFKLEQSFRVKKICLDDDIIEKFNDSSLKSVDVYAGNGEFSREKQRVVNESTVDIAEDLLVRFTKETIDCASQSADLIKDTATNEDGNTSLKRESAKKTLSLESIEEDTVPLKLLKRNIKKEKIVKQ</sequence>
<evidence type="ECO:0000313" key="2">
    <source>
        <dbReference type="Proteomes" id="UP000501690"/>
    </source>
</evidence>
<reference evidence="1 2" key="1">
    <citation type="submission" date="2019-04" db="EMBL/GenBank/DDBJ databases">
        <title>An improved genome assembly and genetic linkage map for asparagus bean, Vigna unguiculata ssp. sesquipedialis.</title>
        <authorList>
            <person name="Xia Q."/>
            <person name="Zhang R."/>
            <person name="Dong Y."/>
        </authorList>
    </citation>
    <scope>NUCLEOTIDE SEQUENCE [LARGE SCALE GENOMIC DNA]</scope>
    <source>
        <tissue evidence="1">Leaf</tissue>
    </source>
</reference>
<dbReference type="PANTHER" id="PTHR47165">
    <property type="entry name" value="OS03G0429900 PROTEIN"/>
    <property type="match status" value="1"/>
</dbReference>
<evidence type="ECO:0000313" key="1">
    <source>
        <dbReference type="EMBL" id="QCE02646.1"/>
    </source>
</evidence>